<evidence type="ECO:0000313" key="1">
    <source>
        <dbReference type="EMBL" id="CAB4317571.1"/>
    </source>
</evidence>
<dbReference type="OrthoDB" id="1138608at2759"/>
<gene>
    <name evidence="1" type="ORF">ORAREDHAP_LOCUS44413</name>
</gene>
<protein>
    <submittedName>
        <fullName evidence="1">Uncharacterized protein</fullName>
    </submittedName>
</protein>
<dbReference type="Proteomes" id="UP000507245">
    <property type="component" value="Unassembled WGS sequence"/>
</dbReference>
<evidence type="ECO:0000313" key="2">
    <source>
        <dbReference type="Proteomes" id="UP000507245"/>
    </source>
</evidence>
<name>A0A6J5XWL7_PRUAR</name>
<dbReference type="EMBL" id="CAEKKB010000007">
    <property type="protein sequence ID" value="CAB4317571.1"/>
    <property type="molecule type" value="Genomic_DNA"/>
</dbReference>
<sequence>MARRLHVMGIPEGAVADDTDANNMSLYICTHECTTHHARYDIRAIRLSDLSSILKSKSQSQSKFTKSELLRKLAFIEGDDVPYLMGCGLFGSQILLAGGQKPPGPEMSIGCRYGPYGSTQIYLFETDDDDEKRKEKVYNHGNRFGSSPPFTPPPHDHIHSGGIIKGNCCYGKLHQVKAEPLVVEVGGKLFVLSGGLLASSESPIFEEFNPCEGSWTTLPDPPDMWRYTSEFHYFSCAIVGTKIMVSTPISPVFCFDVAGPNPRQWSVCCAVPFPFKGMALVLDSGLDDNCSKIVFGYEDVPGHGDDIVAYMMFNDNENGYCSWFPIAPLNLLTEFSKLVLVGGPDDTFSFVHLGGGKVCFAGSCFTPSLDPPVSLEEDMNLIVVTFEFSISDKDSNSARILAVKALGSCIFPLDFASEEGKRCQAKLLGCFVR</sequence>
<organism evidence="1 2">
    <name type="scientific">Prunus armeniaca</name>
    <name type="common">Apricot</name>
    <name type="synonym">Armeniaca vulgaris</name>
    <dbReference type="NCBI Taxonomy" id="36596"/>
    <lineage>
        <taxon>Eukaryota</taxon>
        <taxon>Viridiplantae</taxon>
        <taxon>Streptophyta</taxon>
        <taxon>Embryophyta</taxon>
        <taxon>Tracheophyta</taxon>
        <taxon>Spermatophyta</taxon>
        <taxon>Magnoliopsida</taxon>
        <taxon>eudicotyledons</taxon>
        <taxon>Gunneridae</taxon>
        <taxon>Pentapetalae</taxon>
        <taxon>rosids</taxon>
        <taxon>fabids</taxon>
        <taxon>Rosales</taxon>
        <taxon>Rosaceae</taxon>
        <taxon>Amygdaloideae</taxon>
        <taxon>Amygdaleae</taxon>
        <taxon>Prunus</taxon>
    </lineage>
</organism>
<accession>A0A6J5XWL7</accession>
<reference evidence="2" key="1">
    <citation type="journal article" date="2020" name="Genome Biol.">
        <title>Gamete binning: chromosome-level and haplotype-resolved genome assembly enabled by high-throughput single-cell sequencing of gamete genomes.</title>
        <authorList>
            <person name="Campoy J.A."/>
            <person name="Sun H."/>
            <person name="Goel M."/>
            <person name="Jiao W.-B."/>
            <person name="Folz-Donahue K."/>
            <person name="Wang N."/>
            <person name="Rubio M."/>
            <person name="Liu C."/>
            <person name="Kukat C."/>
            <person name="Ruiz D."/>
            <person name="Huettel B."/>
            <person name="Schneeberger K."/>
        </authorList>
    </citation>
    <scope>NUCLEOTIDE SEQUENCE [LARGE SCALE GENOMIC DNA]</scope>
    <source>
        <strain evidence="2">cv. Rojo Pasion</strain>
    </source>
</reference>
<dbReference type="InterPro" id="IPR015915">
    <property type="entry name" value="Kelch-typ_b-propeller"/>
</dbReference>
<proteinExistence type="predicted"/>
<dbReference type="Gene3D" id="2.120.10.80">
    <property type="entry name" value="Kelch-type beta propeller"/>
    <property type="match status" value="1"/>
</dbReference>
<dbReference type="SUPFAM" id="SSF117281">
    <property type="entry name" value="Kelch motif"/>
    <property type="match status" value="1"/>
</dbReference>
<dbReference type="Pfam" id="PF07893">
    <property type="entry name" value="DUF1668"/>
    <property type="match status" value="1"/>
</dbReference>
<keyword evidence="2" id="KW-1185">Reference proteome</keyword>
<dbReference type="InterPro" id="IPR012871">
    <property type="entry name" value="DUF1668_ORYSA"/>
</dbReference>
<dbReference type="AlphaFoldDB" id="A0A6J5XWL7"/>